<reference evidence="1 2" key="1">
    <citation type="journal article" date="2020" name="Mol. Plant">
        <title>The Chromosome-Based Rubber Tree Genome Provides New Insights into Spurge Genome Evolution and Rubber Biosynthesis.</title>
        <authorList>
            <person name="Liu J."/>
            <person name="Shi C."/>
            <person name="Shi C.C."/>
            <person name="Li W."/>
            <person name="Zhang Q.J."/>
            <person name="Zhang Y."/>
            <person name="Li K."/>
            <person name="Lu H.F."/>
            <person name="Shi C."/>
            <person name="Zhu S.T."/>
            <person name="Xiao Z.Y."/>
            <person name="Nan H."/>
            <person name="Yue Y."/>
            <person name="Zhu X.G."/>
            <person name="Wu Y."/>
            <person name="Hong X.N."/>
            <person name="Fan G.Y."/>
            <person name="Tong Y."/>
            <person name="Zhang D."/>
            <person name="Mao C.L."/>
            <person name="Liu Y.L."/>
            <person name="Hao S.J."/>
            <person name="Liu W.Q."/>
            <person name="Lv M.Q."/>
            <person name="Zhang H.B."/>
            <person name="Liu Y."/>
            <person name="Hu-Tang G.R."/>
            <person name="Wang J.P."/>
            <person name="Wang J.H."/>
            <person name="Sun Y.H."/>
            <person name="Ni S.B."/>
            <person name="Chen W.B."/>
            <person name="Zhang X.C."/>
            <person name="Jiao Y.N."/>
            <person name="Eichler E.E."/>
            <person name="Li G.H."/>
            <person name="Liu X."/>
            <person name="Gao L.Z."/>
        </authorList>
    </citation>
    <scope>NUCLEOTIDE SEQUENCE [LARGE SCALE GENOMIC DNA]</scope>
    <source>
        <strain evidence="2">cv. GT1</strain>
        <tissue evidence="1">Leaf</tissue>
    </source>
</reference>
<comment type="caution">
    <text evidence="1">The sequence shown here is derived from an EMBL/GenBank/DDBJ whole genome shotgun (WGS) entry which is preliminary data.</text>
</comment>
<dbReference type="EMBL" id="JAAGAX010000010">
    <property type="protein sequence ID" value="KAF2302060.1"/>
    <property type="molecule type" value="Genomic_DNA"/>
</dbReference>
<dbReference type="AlphaFoldDB" id="A0A6A6LKV9"/>
<dbReference type="Proteomes" id="UP000467840">
    <property type="component" value="Chromosome 4"/>
</dbReference>
<accession>A0A6A6LKV9</accession>
<keyword evidence="2" id="KW-1185">Reference proteome</keyword>
<sequence length="138" mass="15386">MGLGAERVDEIFDFENMFDTQGSVNVKIFKEYDYGKRVSIIRCKQPMTDGDAMVDEIDALNVEVRVEVRDGEGLNESVNSSNSSSLPHMTAKRLLLRETAGSYKMEYGQIKAYAAEIEKSNPGSTCTVELIMGDFRQG</sequence>
<evidence type="ECO:0000313" key="1">
    <source>
        <dbReference type="EMBL" id="KAF2302060.1"/>
    </source>
</evidence>
<evidence type="ECO:0000313" key="2">
    <source>
        <dbReference type="Proteomes" id="UP000467840"/>
    </source>
</evidence>
<protein>
    <submittedName>
        <fullName evidence="1">Uncharacterized protein</fullName>
    </submittedName>
</protein>
<gene>
    <name evidence="1" type="ORF">GH714_031997</name>
</gene>
<name>A0A6A6LKV9_HEVBR</name>
<organism evidence="1 2">
    <name type="scientific">Hevea brasiliensis</name>
    <name type="common">Para rubber tree</name>
    <name type="synonym">Siphonia brasiliensis</name>
    <dbReference type="NCBI Taxonomy" id="3981"/>
    <lineage>
        <taxon>Eukaryota</taxon>
        <taxon>Viridiplantae</taxon>
        <taxon>Streptophyta</taxon>
        <taxon>Embryophyta</taxon>
        <taxon>Tracheophyta</taxon>
        <taxon>Spermatophyta</taxon>
        <taxon>Magnoliopsida</taxon>
        <taxon>eudicotyledons</taxon>
        <taxon>Gunneridae</taxon>
        <taxon>Pentapetalae</taxon>
        <taxon>rosids</taxon>
        <taxon>fabids</taxon>
        <taxon>Malpighiales</taxon>
        <taxon>Euphorbiaceae</taxon>
        <taxon>Crotonoideae</taxon>
        <taxon>Micrandreae</taxon>
        <taxon>Hevea</taxon>
    </lineage>
</organism>
<proteinExistence type="predicted"/>